<protein>
    <submittedName>
        <fullName evidence="1">Uncharacterized protein</fullName>
    </submittedName>
</protein>
<comment type="caution">
    <text evidence="1">The sequence shown here is derived from an EMBL/GenBank/DDBJ whole genome shotgun (WGS) entry which is preliminary data.</text>
</comment>
<proteinExistence type="predicted"/>
<dbReference type="Proteomes" id="UP000683360">
    <property type="component" value="Unassembled WGS sequence"/>
</dbReference>
<dbReference type="EMBL" id="CAJPWZ010000305">
    <property type="protein sequence ID" value="CAG2189846.1"/>
    <property type="molecule type" value="Genomic_DNA"/>
</dbReference>
<organism evidence="1 2">
    <name type="scientific">Mytilus edulis</name>
    <name type="common">Blue mussel</name>
    <dbReference type="NCBI Taxonomy" id="6550"/>
    <lineage>
        <taxon>Eukaryota</taxon>
        <taxon>Metazoa</taxon>
        <taxon>Spiralia</taxon>
        <taxon>Lophotrochozoa</taxon>
        <taxon>Mollusca</taxon>
        <taxon>Bivalvia</taxon>
        <taxon>Autobranchia</taxon>
        <taxon>Pteriomorphia</taxon>
        <taxon>Mytilida</taxon>
        <taxon>Mytiloidea</taxon>
        <taxon>Mytilidae</taxon>
        <taxon>Mytilinae</taxon>
        <taxon>Mytilus</taxon>
    </lineage>
</organism>
<sequence length="459" mass="53893">MCCKEGEVNLARWCLEYHLHENQNKSTTDLCFFLLIVFYNQLEEAIINDGLIKRTDRQFSFKTMLHIPDEISAKEVINELNTSLKLVGVAKEAGVYSIRSDMFHFLVFYFASIRQMSKYLVEFADEKLLCESFIAEKSLFHQHNFLILLPEEEYLTCINREITSIIENSSIDFIYELCVLTAKAIQDHSDGEPEHYIVIPDDCTAIYIKRIFDHVAKSDCVEECLQGNRNNRNETFYSKLFIHMNELNRDEVERLIHQASSDFVNRIFVISEKDINHESCWEYERYGIVVPEDLLQIYIERVFSDMTQSVHEPVNRNSGNKTFRDTLYSYINSFSEDELTSLIQKASSKFIGRLFLSTESYSESIGLPRVECNYMFIPQNDVPIQKRKIQKMPFTCSTRMSNFKDSYEIYKFKHDSTEFTVTFHDNKGRDNMFITVTSMNKICIDNLQQHLVQFIDPLL</sequence>
<dbReference type="AlphaFoldDB" id="A0A8S3Q1P5"/>
<reference evidence="1" key="1">
    <citation type="submission" date="2021-03" db="EMBL/GenBank/DDBJ databases">
        <authorList>
            <person name="Bekaert M."/>
        </authorList>
    </citation>
    <scope>NUCLEOTIDE SEQUENCE</scope>
</reference>
<name>A0A8S3Q1P5_MYTED</name>
<accession>A0A8S3Q1P5</accession>
<dbReference type="OrthoDB" id="10566961at2759"/>
<keyword evidence="2" id="KW-1185">Reference proteome</keyword>
<gene>
    <name evidence="1" type="ORF">MEDL_5186</name>
</gene>
<evidence type="ECO:0000313" key="2">
    <source>
        <dbReference type="Proteomes" id="UP000683360"/>
    </source>
</evidence>
<evidence type="ECO:0000313" key="1">
    <source>
        <dbReference type="EMBL" id="CAG2189846.1"/>
    </source>
</evidence>